<dbReference type="InParanoid" id="A0A067N274"/>
<dbReference type="AlphaFoldDB" id="A0A067N274"/>
<dbReference type="OrthoDB" id="124582at2759"/>
<gene>
    <name evidence="2" type="ORF">BOTBODRAFT_51073</name>
</gene>
<dbReference type="PANTHER" id="PTHR33099">
    <property type="entry name" value="FE2OG DIOXYGENASE DOMAIN-CONTAINING PROTEIN"/>
    <property type="match status" value="1"/>
</dbReference>
<feature type="region of interest" description="Disordered" evidence="1">
    <location>
        <begin position="908"/>
        <end position="961"/>
    </location>
</feature>
<evidence type="ECO:0000256" key="1">
    <source>
        <dbReference type="SAM" id="MobiDB-lite"/>
    </source>
</evidence>
<evidence type="ECO:0000313" key="2">
    <source>
        <dbReference type="EMBL" id="KDQ21065.1"/>
    </source>
</evidence>
<dbReference type="HOGENOM" id="CLU_007520_1_2_1"/>
<dbReference type="EMBL" id="KL198017">
    <property type="protein sequence ID" value="KDQ21065.1"/>
    <property type="molecule type" value="Genomic_DNA"/>
</dbReference>
<dbReference type="PANTHER" id="PTHR33099:SF7">
    <property type="entry name" value="MYND-TYPE DOMAIN-CONTAINING PROTEIN"/>
    <property type="match status" value="1"/>
</dbReference>
<proteinExistence type="predicted"/>
<reference evidence="3" key="1">
    <citation type="journal article" date="2014" name="Proc. Natl. Acad. Sci. U.S.A.">
        <title>Extensive sampling of basidiomycete genomes demonstrates inadequacy of the white-rot/brown-rot paradigm for wood decay fungi.</title>
        <authorList>
            <person name="Riley R."/>
            <person name="Salamov A.A."/>
            <person name="Brown D.W."/>
            <person name="Nagy L.G."/>
            <person name="Floudas D."/>
            <person name="Held B.W."/>
            <person name="Levasseur A."/>
            <person name="Lombard V."/>
            <person name="Morin E."/>
            <person name="Otillar R."/>
            <person name="Lindquist E.A."/>
            <person name="Sun H."/>
            <person name="LaButti K.M."/>
            <person name="Schmutz J."/>
            <person name="Jabbour D."/>
            <person name="Luo H."/>
            <person name="Baker S.E."/>
            <person name="Pisabarro A.G."/>
            <person name="Walton J.D."/>
            <person name="Blanchette R.A."/>
            <person name="Henrissat B."/>
            <person name="Martin F."/>
            <person name="Cullen D."/>
            <person name="Hibbett D.S."/>
            <person name="Grigoriev I.V."/>
        </authorList>
    </citation>
    <scope>NUCLEOTIDE SEQUENCE [LARGE SCALE GENOMIC DNA]</scope>
    <source>
        <strain evidence="3">FD-172 SS1</strain>
    </source>
</reference>
<keyword evidence="3" id="KW-1185">Reference proteome</keyword>
<evidence type="ECO:0000313" key="3">
    <source>
        <dbReference type="Proteomes" id="UP000027195"/>
    </source>
</evidence>
<protein>
    <submittedName>
        <fullName evidence="2">Uncharacterized protein</fullName>
    </submittedName>
</protein>
<dbReference type="Proteomes" id="UP000027195">
    <property type="component" value="Unassembled WGS sequence"/>
</dbReference>
<name>A0A067N274_BOTB1</name>
<organism evidence="2 3">
    <name type="scientific">Botryobasidium botryosum (strain FD-172 SS1)</name>
    <dbReference type="NCBI Taxonomy" id="930990"/>
    <lineage>
        <taxon>Eukaryota</taxon>
        <taxon>Fungi</taxon>
        <taxon>Dikarya</taxon>
        <taxon>Basidiomycota</taxon>
        <taxon>Agaricomycotina</taxon>
        <taxon>Agaricomycetes</taxon>
        <taxon>Cantharellales</taxon>
        <taxon>Botryobasidiaceae</taxon>
        <taxon>Botryobasidium</taxon>
    </lineage>
</organism>
<sequence length="961" mass="106579">MDSTSPSGTAGDHETPTKLAVTKSDDEMLEAGGNFMWDFEKALTGNFDFKGKCAYASLLPNAPNPGVCIDGVGVLGLPLSEHDARRMIAASEQAPYGQGAETLVNKEVRDTWTLGADKIQLANPLWEPFMNSVAQMVCTHLGVAPSTPPPRVELYKLLLYETGSHFLAHQDHEKTKGMFATIIIILPSKYTGGQVHVSHGQFNDMFDFADQSMFGTALLSWYTDVTHEVKTVESGYRLALSYNLIHTAPNVSPPGIPKSSVATAELRRVLKKWMNKLYEDPPNKVCYLLKHQYSEVGLRGSALKGSDANLVSYLRPICEDLGFKLYLASLECHMTGPAADDGDYGGGGYYGKRRKYPDNDDSDSVESATGSMLEVDEIEISVENLVDLAGDPPKSVELEKFAFEREYLIPEDPFTGKRPDDRDHSGYTGNEGSTLEYWYRRTVIILWHESWELDLAIEIGGIDAALQRLSSPSQTPSDEEKRIAKYLSEDVSASSADGRKSARVVANAAATWKDLDLWLLIAKSSSAGRDVDILGIDQLARALEAFPFSKLEKLYEDIIRNTPDFTSRVKLVQKLSTAIPDDSTIQQWCQLQMTGILENVKLLAVKDIPFLIEEAEKREASCLQEIIMPQLKKLGMDKSFWVQIAKALRSRVEVLDKPHSTPHSWDDARPIIHGIVNDALQDVLDRTDANELLNTHYNFASHLDEGGITHTLDILELCVSMGYFDACRMIFQKLLDPLPPHAELERRFVDFFTPFAPKLKALLEKYGLRADAPPFKAFFKTLVTIYSDRLVGKQPKGPAMQWVPRKVGCGCGDCVELDKFTQSTDQRSAEFRVATHRRDHLIRQIEASNRQDGATYTTQVIRSGSPHRLVVTRNVGHTLRRMWTTKQAKLEAFKKSIGDEALLATIMSDTPGEPLSTPAPHTLTAAGSSSQVHPEPAASASDPQGQGKRKRSDVVIDLTGD</sequence>
<dbReference type="Gene3D" id="2.60.120.620">
    <property type="entry name" value="q2cbj1_9rhob like domain"/>
    <property type="match status" value="1"/>
</dbReference>
<accession>A0A067N274</accession>